<dbReference type="InterPro" id="IPR001611">
    <property type="entry name" value="Leu-rich_rpt"/>
</dbReference>
<dbReference type="AlphaFoldDB" id="A0A6P6C2M8"/>
<keyword evidence="3" id="KW-1185">Reference proteome</keyword>
<dbReference type="Pfam" id="PF00560">
    <property type="entry name" value="LRR_1"/>
    <property type="match status" value="1"/>
</dbReference>
<dbReference type="PANTHER" id="PTHR45712:SF18">
    <property type="entry name" value="PODOCAN-LIKE PROTEIN 1"/>
    <property type="match status" value="1"/>
</dbReference>
<accession>A0A6P6C2M8</accession>
<dbReference type="Pfam" id="PF13855">
    <property type="entry name" value="LRR_8"/>
    <property type="match status" value="1"/>
</dbReference>
<evidence type="ECO:0000256" key="2">
    <source>
        <dbReference type="ARBA" id="ARBA00022737"/>
    </source>
</evidence>
<dbReference type="KEGG" id="pvp:111733595"/>
<dbReference type="GO" id="GO:0005615">
    <property type="term" value="C:extracellular space"/>
    <property type="evidence" value="ECO:0007669"/>
    <property type="project" value="TreeGrafter"/>
</dbReference>
<dbReference type="PROSITE" id="PS51450">
    <property type="entry name" value="LRR"/>
    <property type="match status" value="1"/>
</dbReference>
<dbReference type="RefSeq" id="XP_023381405.1">
    <property type="nucleotide sequence ID" value="XM_023525637.1"/>
</dbReference>
<proteinExistence type="predicted"/>
<name>A0A6P6C2M8_PTEVA</name>
<dbReference type="SUPFAM" id="SSF52058">
    <property type="entry name" value="L domain-like"/>
    <property type="match status" value="1"/>
</dbReference>
<reference evidence="4" key="1">
    <citation type="submission" date="2025-08" db="UniProtKB">
        <authorList>
            <consortium name="RefSeq"/>
        </authorList>
    </citation>
    <scope>IDENTIFICATION</scope>
    <source>
        <tissue evidence="4">Kidney</tissue>
    </source>
</reference>
<dbReference type="Proteomes" id="UP000515202">
    <property type="component" value="Unplaced"/>
</dbReference>
<gene>
    <name evidence="4" type="primary">LOC111733595</name>
</gene>
<evidence type="ECO:0000313" key="3">
    <source>
        <dbReference type="Proteomes" id="UP000515202"/>
    </source>
</evidence>
<dbReference type="GeneID" id="111733595"/>
<keyword evidence="2" id="KW-0677">Repeat</keyword>
<dbReference type="Gene3D" id="3.80.10.10">
    <property type="entry name" value="Ribonuclease Inhibitor"/>
    <property type="match status" value="1"/>
</dbReference>
<sequence length="147" mass="16214">MKRGGEGVEGPGWAWKRGGSGRRMVWGLPEQAAQDLGLPWGHLCPPAQVLDLSHNELSFVPPDLPETLEELRLQSNRISHVGPEAFLSTPSLRALFLRANRLHMTSIAPEAFLGLPHLRVVDTTDNLEQVLVQLPPTAPRQPRAWGP</sequence>
<evidence type="ECO:0000313" key="4">
    <source>
        <dbReference type="RefSeq" id="XP_023381405.1"/>
    </source>
</evidence>
<protein>
    <submittedName>
        <fullName evidence="4">Podocan-like protein 1</fullName>
    </submittedName>
</protein>
<dbReference type="InterPro" id="IPR050333">
    <property type="entry name" value="SLRP"/>
</dbReference>
<dbReference type="PANTHER" id="PTHR45712">
    <property type="entry name" value="AGAP008170-PA"/>
    <property type="match status" value="1"/>
</dbReference>
<keyword evidence="1" id="KW-0433">Leucine-rich repeat</keyword>
<dbReference type="InterPro" id="IPR032675">
    <property type="entry name" value="LRR_dom_sf"/>
</dbReference>
<organism evidence="3 4">
    <name type="scientific">Pteropus vampyrus</name>
    <name type="common">Large flying fox</name>
    <dbReference type="NCBI Taxonomy" id="132908"/>
    <lineage>
        <taxon>Eukaryota</taxon>
        <taxon>Metazoa</taxon>
        <taxon>Chordata</taxon>
        <taxon>Craniata</taxon>
        <taxon>Vertebrata</taxon>
        <taxon>Euteleostomi</taxon>
        <taxon>Mammalia</taxon>
        <taxon>Eutheria</taxon>
        <taxon>Laurasiatheria</taxon>
        <taxon>Chiroptera</taxon>
        <taxon>Yinpterochiroptera</taxon>
        <taxon>Pteropodoidea</taxon>
        <taxon>Pteropodidae</taxon>
        <taxon>Pteropodinae</taxon>
        <taxon>Pteropus</taxon>
    </lineage>
</organism>
<dbReference type="OrthoDB" id="10027416at2759"/>
<evidence type="ECO:0000256" key="1">
    <source>
        <dbReference type="ARBA" id="ARBA00022614"/>
    </source>
</evidence>